<dbReference type="OrthoDB" id="10047816at2759"/>
<feature type="region of interest" description="Disordered" evidence="7">
    <location>
        <begin position="390"/>
        <end position="421"/>
    </location>
</feature>
<dbReference type="GO" id="GO:0005524">
    <property type="term" value="F:ATP binding"/>
    <property type="evidence" value="ECO:0007669"/>
    <property type="project" value="UniProtKB-KW"/>
</dbReference>
<dbReference type="GO" id="GO:0005856">
    <property type="term" value="C:cytoskeleton"/>
    <property type="evidence" value="ECO:0007669"/>
    <property type="project" value="TreeGrafter"/>
</dbReference>
<evidence type="ECO:0000256" key="3">
    <source>
        <dbReference type="ARBA" id="ARBA00022679"/>
    </source>
</evidence>
<evidence type="ECO:0000256" key="2">
    <source>
        <dbReference type="ARBA" id="ARBA00022527"/>
    </source>
</evidence>
<dbReference type="SMART" id="SM00220">
    <property type="entry name" value="S_TKc"/>
    <property type="match status" value="1"/>
</dbReference>
<dbReference type="PROSITE" id="PS51285">
    <property type="entry name" value="AGC_KINASE_CTER"/>
    <property type="match status" value="1"/>
</dbReference>
<reference evidence="10 11" key="1">
    <citation type="journal article" date="2018" name="Proc. R. Soc. B">
        <title>A non-coding region near Follistatin controls head colour polymorphism in the Gouldian finch.</title>
        <authorList>
            <person name="Toomey M.B."/>
            <person name="Marques C.I."/>
            <person name="Andrade P."/>
            <person name="Araujo P.M."/>
            <person name="Sabatino S."/>
            <person name="Gazda M.A."/>
            <person name="Afonso S."/>
            <person name="Lopes R.J."/>
            <person name="Corbo J.C."/>
            <person name="Carneiro M."/>
        </authorList>
    </citation>
    <scope>NUCLEOTIDE SEQUENCE [LARGE SCALE GENOMIC DNA]</scope>
    <source>
        <strain evidence="10">Red01</strain>
        <tissue evidence="10">Muscle</tissue>
    </source>
</reference>
<dbReference type="SUPFAM" id="SSF56112">
    <property type="entry name" value="Protein kinase-like (PK-like)"/>
    <property type="match status" value="1"/>
</dbReference>
<dbReference type="PANTHER" id="PTHR22988">
    <property type="entry name" value="MYOTONIC DYSTROPHY S/T KINASE-RELATED"/>
    <property type="match status" value="1"/>
</dbReference>
<feature type="compositionally biased region" description="Acidic residues" evidence="7">
    <location>
        <begin position="406"/>
        <end position="418"/>
    </location>
</feature>
<feature type="compositionally biased region" description="Gly residues" evidence="7">
    <location>
        <begin position="8"/>
        <end position="18"/>
    </location>
</feature>
<accession>A0A3L8Q621</accession>
<keyword evidence="4" id="KW-0547">Nucleotide-binding</keyword>
<feature type="region of interest" description="Disordered" evidence="7">
    <location>
        <begin position="57"/>
        <end position="109"/>
    </location>
</feature>
<keyword evidence="5" id="KW-0418">Kinase</keyword>
<feature type="domain" description="AGC-kinase C-terminal" evidence="9">
    <location>
        <begin position="458"/>
        <end position="524"/>
    </location>
</feature>
<evidence type="ECO:0000256" key="7">
    <source>
        <dbReference type="SAM" id="MobiDB-lite"/>
    </source>
</evidence>
<dbReference type="Proteomes" id="UP000276834">
    <property type="component" value="Unassembled WGS sequence"/>
</dbReference>
<keyword evidence="11" id="KW-1185">Reference proteome</keyword>
<dbReference type="Gene3D" id="1.10.510.10">
    <property type="entry name" value="Transferase(Phosphotransferase) domain 1"/>
    <property type="match status" value="3"/>
</dbReference>
<dbReference type="PANTHER" id="PTHR22988:SF79">
    <property type="entry name" value="LOW QUALITY PROTEIN: MYOTONIN-PROTEIN KINASE"/>
    <property type="match status" value="1"/>
</dbReference>
<dbReference type="GO" id="GO:0005737">
    <property type="term" value="C:cytoplasm"/>
    <property type="evidence" value="ECO:0007669"/>
    <property type="project" value="TreeGrafter"/>
</dbReference>
<sequence>DNRRDRAGGLGGLGGGGDFGDHDGGRDIKPDNILLDRWGHIRLGDFGSCLRLGPDGTVSDTGGHRGDIGGTSGGHGRDTGGTREDTGGTQNSTQRAPGKIPLPQPHVPTVPSDVPNVPSIHNVPTVIDWPWAPPITCPYVPSDVPSDVPNDVPSDVPNDVPMSPVMSPMSPVMSPMMSPMMSPGALGGGRGHPRLPVPIDVPMSPMSPMMSPCPQVRSAVAVGTPDYLSPEMLLAVEDPSRSYGPECDWWALGVLAYEMFFGRPPFFADTVLETYAKILHFQALAGTGPLLGGTGGHWAVTGRPWRALGRYWEALAGTGPLLGGTGGHWAVTGGPWRALGRYWEALAGPGGHWALLGGTGGHWAVTGRHWWALAGTGPFLAGPGGTGRLHAPSPLCPQDHLHLPEEEGSGPAEDEEGAEGPRAVPAEARALLRGLLCAPGARLGRGGARDFRALPLFAGLRWRALRRCPAPFAPSAAGAADTSNFDVLDDCLSQPPAGEEGVKPGIDCLSQPVRKGLNTGLNPG</sequence>
<dbReference type="Gene3D" id="3.30.200.20">
    <property type="entry name" value="Phosphorylase Kinase, domain 1"/>
    <property type="match status" value="1"/>
</dbReference>
<evidence type="ECO:0000256" key="1">
    <source>
        <dbReference type="ARBA" id="ARBA00012513"/>
    </source>
</evidence>
<evidence type="ECO:0000313" key="10">
    <source>
        <dbReference type="EMBL" id="RLV62754.1"/>
    </source>
</evidence>
<proteinExistence type="predicted"/>
<feature type="domain" description="Protein kinase" evidence="8">
    <location>
        <begin position="1"/>
        <end position="457"/>
    </location>
</feature>
<name>A0A3L8Q621_CHLGU</name>
<evidence type="ECO:0000313" key="11">
    <source>
        <dbReference type="Proteomes" id="UP000276834"/>
    </source>
</evidence>
<evidence type="ECO:0000259" key="9">
    <source>
        <dbReference type="PROSITE" id="PS51285"/>
    </source>
</evidence>
<comment type="caution">
    <text evidence="10">The sequence shown here is derived from an EMBL/GenBank/DDBJ whole genome shotgun (WGS) entry which is preliminary data.</text>
</comment>
<dbReference type="GO" id="GO:0031032">
    <property type="term" value="P:actomyosin structure organization"/>
    <property type="evidence" value="ECO:0007669"/>
    <property type="project" value="TreeGrafter"/>
</dbReference>
<keyword evidence="6" id="KW-0067">ATP-binding</keyword>
<protein>
    <recommendedName>
        <fullName evidence="1">non-specific serine/threonine protein kinase</fullName>
        <ecNumber evidence="1">2.7.11.1</ecNumber>
    </recommendedName>
</protein>
<feature type="non-terminal residue" evidence="10">
    <location>
        <position position="1"/>
    </location>
</feature>
<dbReference type="EMBL" id="QUSF01005427">
    <property type="protein sequence ID" value="RLV62754.1"/>
    <property type="molecule type" value="Genomic_DNA"/>
</dbReference>
<dbReference type="InterPro" id="IPR011009">
    <property type="entry name" value="Kinase-like_dom_sf"/>
</dbReference>
<evidence type="ECO:0000256" key="4">
    <source>
        <dbReference type="ARBA" id="ARBA00022741"/>
    </source>
</evidence>
<feature type="compositionally biased region" description="Basic and acidic residues" evidence="7">
    <location>
        <begin position="75"/>
        <end position="86"/>
    </location>
</feature>
<dbReference type="EC" id="2.7.11.1" evidence="1"/>
<dbReference type="InterPro" id="IPR000719">
    <property type="entry name" value="Prot_kinase_dom"/>
</dbReference>
<dbReference type="InterPro" id="IPR050839">
    <property type="entry name" value="Rho-assoc_Ser/Thr_Kinase"/>
</dbReference>
<organism evidence="10 11">
    <name type="scientific">Chloebia gouldiae</name>
    <name type="common">Gouldian finch</name>
    <name type="synonym">Erythrura gouldiae</name>
    <dbReference type="NCBI Taxonomy" id="44316"/>
    <lineage>
        <taxon>Eukaryota</taxon>
        <taxon>Metazoa</taxon>
        <taxon>Chordata</taxon>
        <taxon>Craniata</taxon>
        <taxon>Vertebrata</taxon>
        <taxon>Euteleostomi</taxon>
        <taxon>Archelosauria</taxon>
        <taxon>Archosauria</taxon>
        <taxon>Dinosauria</taxon>
        <taxon>Saurischia</taxon>
        <taxon>Theropoda</taxon>
        <taxon>Coelurosauria</taxon>
        <taxon>Aves</taxon>
        <taxon>Neognathae</taxon>
        <taxon>Neoaves</taxon>
        <taxon>Telluraves</taxon>
        <taxon>Australaves</taxon>
        <taxon>Passeriformes</taxon>
        <taxon>Passeroidea</taxon>
        <taxon>Passeridae</taxon>
        <taxon>Chloebia</taxon>
    </lineage>
</organism>
<dbReference type="Pfam" id="PF00069">
    <property type="entry name" value="Pkinase"/>
    <property type="match status" value="1"/>
</dbReference>
<gene>
    <name evidence="10" type="ORF">DV515_00018977</name>
</gene>
<feature type="region of interest" description="Disordered" evidence="7">
    <location>
        <begin position="1"/>
        <end position="24"/>
    </location>
</feature>
<dbReference type="GO" id="GO:0004674">
    <property type="term" value="F:protein serine/threonine kinase activity"/>
    <property type="evidence" value="ECO:0007669"/>
    <property type="project" value="UniProtKB-KW"/>
</dbReference>
<dbReference type="AlphaFoldDB" id="A0A3L8Q621"/>
<keyword evidence="3" id="KW-0808">Transferase</keyword>
<evidence type="ECO:0000259" key="8">
    <source>
        <dbReference type="PROSITE" id="PS50011"/>
    </source>
</evidence>
<dbReference type="InterPro" id="IPR000961">
    <property type="entry name" value="AGC-kinase_C"/>
</dbReference>
<dbReference type="PROSITE" id="PS50011">
    <property type="entry name" value="PROTEIN_KINASE_DOM"/>
    <property type="match status" value="1"/>
</dbReference>
<evidence type="ECO:0000256" key="5">
    <source>
        <dbReference type="ARBA" id="ARBA00022777"/>
    </source>
</evidence>
<evidence type="ECO:0000256" key="6">
    <source>
        <dbReference type="ARBA" id="ARBA00022840"/>
    </source>
</evidence>
<keyword evidence="2" id="KW-0723">Serine/threonine-protein kinase</keyword>